<reference evidence="2" key="1">
    <citation type="submission" date="2023-07" db="EMBL/GenBank/DDBJ databases">
        <title>Complete genome sequence of Bacillus cereus SRCM126073 isolated from soil.</title>
        <authorList>
            <person name="Yang H.-G."/>
            <person name="Ryu M.-S."/>
            <person name="Ha G.-S."/>
            <person name="Yang H.-J."/>
            <person name="Jeong D.-Y."/>
        </authorList>
    </citation>
    <scope>NUCLEOTIDE SEQUENCE</scope>
    <source>
        <strain evidence="2">SRCM126073</strain>
    </source>
</reference>
<keyword evidence="1" id="KW-0812">Transmembrane</keyword>
<dbReference type="Proteomes" id="UP001175137">
    <property type="component" value="Unassembled WGS sequence"/>
</dbReference>
<gene>
    <name evidence="2" type="ORF">QYM23_02745</name>
</gene>
<dbReference type="RefSeq" id="WP_301266073.1">
    <property type="nucleotide sequence ID" value="NZ_JAUIQW010000001.1"/>
</dbReference>
<protein>
    <submittedName>
        <fullName evidence="2">DUF6338 family protein</fullName>
    </submittedName>
</protein>
<name>A0AAW7N8K7_BACCE</name>
<feature type="transmembrane region" description="Helical" evidence="1">
    <location>
        <begin position="22"/>
        <end position="40"/>
    </location>
</feature>
<evidence type="ECO:0000313" key="3">
    <source>
        <dbReference type="Proteomes" id="UP001175137"/>
    </source>
</evidence>
<evidence type="ECO:0000256" key="1">
    <source>
        <dbReference type="SAM" id="Phobius"/>
    </source>
</evidence>
<dbReference type="AlphaFoldDB" id="A0AAW7N8K7"/>
<evidence type="ECO:0000313" key="2">
    <source>
        <dbReference type="EMBL" id="MDN4871819.1"/>
    </source>
</evidence>
<organism evidence="2 3">
    <name type="scientific">Bacillus cereus</name>
    <dbReference type="NCBI Taxonomy" id="1396"/>
    <lineage>
        <taxon>Bacteria</taxon>
        <taxon>Bacillati</taxon>
        <taxon>Bacillota</taxon>
        <taxon>Bacilli</taxon>
        <taxon>Bacillales</taxon>
        <taxon>Bacillaceae</taxon>
        <taxon>Bacillus</taxon>
        <taxon>Bacillus cereus group</taxon>
    </lineage>
</organism>
<dbReference type="EMBL" id="JAUIQW010000001">
    <property type="protein sequence ID" value="MDN4871819.1"/>
    <property type="molecule type" value="Genomic_DNA"/>
</dbReference>
<feature type="transmembrane region" description="Helical" evidence="1">
    <location>
        <begin position="52"/>
        <end position="82"/>
    </location>
</feature>
<accession>A0AAW7N8K7</accession>
<sequence length="228" mass="26301">MECNSISILGGPNATFRTNNSITTYFFPGIISSLIIDNLISHREREFKIFLLYSFILGLASYFILYIIISINNFLVILRGLIPSWKVSFLNSLIDKKADINIKEVVIATLIAIILALLISALINHRLLHKFAKKLKISKRFGQLDVWSYVLDSPDIDWVIIRDLENDLMYQGWIEAFSDTYDTNELFIRDVKVYKNSTAEELYFMQGIYITKDKTNLIMEFPQIGTPP</sequence>
<proteinExistence type="predicted"/>
<keyword evidence="1" id="KW-0472">Membrane</keyword>
<feature type="transmembrane region" description="Helical" evidence="1">
    <location>
        <begin position="102"/>
        <end position="123"/>
    </location>
</feature>
<comment type="caution">
    <text evidence="2">The sequence shown here is derived from an EMBL/GenBank/DDBJ whole genome shotgun (WGS) entry which is preliminary data.</text>
</comment>
<keyword evidence="1" id="KW-1133">Transmembrane helix</keyword>